<reference evidence="2" key="2">
    <citation type="submission" date="2015-01" db="EMBL/GenBank/DDBJ databases">
        <title>Evolutionary Origins and Diversification of the Mycorrhizal Mutualists.</title>
        <authorList>
            <consortium name="DOE Joint Genome Institute"/>
            <consortium name="Mycorrhizal Genomics Consortium"/>
            <person name="Kohler A."/>
            <person name="Kuo A."/>
            <person name="Nagy L.G."/>
            <person name="Floudas D."/>
            <person name="Copeland A."/>
            <person name="Barry K.W."/>
            <person name="Cichocki N."/>
            <person name="Veneault-Fourrey C."/>
            <person name="LaButti K."/>
            <person name="Lindquist E.A."/>
            <person name="Lipzen A."/>
            <person name="Lundell T."/>
            <person name="Morin E."/>
            <person name="Murat C."/>
            <person name="Riley R."/>
            <person name="Ohm R."/>
            <person name="Sun H."/>
            <person name="Tunlid A."/>
            <person name="Henrissat B."/>
            <person name="Grigoriev I.V."/>
            <person name="Hibbett D.S."/>
            <person name="Martin F."/>
        </authorList>
    </citation>
    <scope>NUCLEOTIDE SEQUENCE [LARGE SCALE GENOMIC DNA]</scope>
    <source>
        <strain evidence="2">F 1598</strain>
    </source>
</reference>
<organism evidence="1 2">
    <name type="scientific">Piloderma croceum (strain F 1598)</name>
    <dbReference type="NCBI Taxonomy" id="765440"/>
    <lineage>
        <taxon>Eukaryota</taxon>
        <taxon>Fungi</taxon>
        <taxon>Dikarya</taxon>
        <taxon>Basidiomycota</taxon>
        <taxon>Agaricomycotina</taxon>
        <taxon>Agaricomycetes</taxon>
        <taxon>Agaricomycetidae</taxon>
        <taxon>Atheliales</taxon>
        <taxon>Atheliaceae</taxon>
        <taxon>Piloderma</taxon>
    </lineage>
</organism>
<accession>A0A0C3FJ42</accession>
<keyword evidence="2" id="KW-1185">Reference proteome</keyword>
<reference evidence="1 2" key="1">
    <citation type="submission" date="2014-04" db="EMBL/GenBank/DDBJ databases">
        <authorList>
            <consortium name="DOE Joint Genome Institute"/>
            <person name="Kuo A."/>
            <person name="Tarkka M."/>
            <person name="Buscot F."/>
            <person name="Kohler A."/>
            <person name="Nagy L.G."/>
            <person name="Floudas D."/>
            <person name="Copeland A."/>
            <person name="Barry K.W."/>
            <person name="Cichocki N."/>
            <person name="Veneault-Fourrey C."/>
            <person name="LaButti K."/>
            <person name="Lindquist E.A."/>
            <person name="Lipzen A."/>
            <person name="Lundell T."/>
            <person name="Morin E."/>
            <person name="Murat C."/>
            <person name="Sun H."/>
            <person name="Tunlid A."/>
            <person name="Henrissat B."/>
            <person name="Grigoriev I.V."/>
            <person name="Hibbett D.S."/>
            <person name="Martin F."/>
            <person name="Nordberg H.P."/>
            <person name="Cantor M.N."/>
            <person name="Hua S.X."/>
        </authorList>
    </citation>
    <scope>NUCLEOTIDE SEQUENCE [LARGE SCALE GENOMIC DNA]</scope>
    <source>
        <strain evidence="1 2">F 1598</strain>
    </source>
</reference>
<dbReference type="AlphaFoldDB" id="A0A0C3FJ42"/>
<dbReference type="InParanoid" id="A0A0C3FJ42"/>
<name>A0A0C3FJ42_PILCF</name>
<sequence>MSVVVVSNIFGVFGTPFAAQSEPSSTNLSLNGVATTLPTGSATPSPNVTFSLDSSTPDQLQFACLINNAQTGQVGLGIGATQQAAINVAQSSCGSGCDNLQCIRNGCVTGVGATAGNGTQLLYYGVATGVSLDGIDSSVANAVANCTGSVPPTLGCIIAITQCSFP</sequence>
<proteinExistence type="predicted"/>
<evidence type="ECO:0000313" key="1">
    <source>
        <dbReference type="EMBL" id="KIM84440.1"/>
    </source>
</evidence>
<evidence type="ECO:0008006" key="3">
    <source>
        <dbReference type="Google" id="ProtNLM"/>
    </source>
</evidence>
<dbReference type="Proteomes" id="UP000054166">
    <property type="component" value="Unassembled WGS sequence"/>
</dbReference>
<protein>
    <recommendedName>
        <fullName evidence="3">DUF4189 domain-containing protein</fullName>
    </recommendedName>
</protein>
<evidence type="ECO:0000313" key="2">
    <source>
        <dbReference type="Proteomes" id="UP000054166"/>
    </source>
</evidence>
<dbReference type="EMBL" id="KN832987">
    <property type="protein sequence ID" value="KIM84440.1"/>
    <property type="molecule type" value="Genomic_DNA"/>
</dbReference>
<gene>
    <name evidence="1" type="ORF">PILCRDRAFT_817998</name>
</gene>
<dbReference type="HOGENOM" id="CLU_1670043_0_0_1"/>